<keyword evidence="5" id="KW-0804">Transcription</keyword>
<dbReference type="PANTHER" id="PTHR10328">
    <property type="entry name" value="PROTEIN MAX MYC-ASSOCIATED FACTOR X"/>
    <property type="match status" value="1"/>
</dbReference>
<evidence type="ECO:0000256" key="8">
    <source>
        <dbReference type="SAM" id="MobiDB-lite"/>
    </source>
</evidence>
<feature type="domain" description="BHLH" evidence="9">
    <location>
        <begin position="15"/>
        <end position="66"/>
    </location>
</feature>
<evidence type="ECO:0000256" key="5">
    <source>
        <dbReference type="ARBA" id="ARBA00023163"/>
    </source>
</evidence>
<dbReference type="VEuPathDB" id="VectorBase:HLOH_044932"/>
<dbReference type="GO" id="GO:0045944">
    <property type="term" value="P:positive regulation of transcription by RNA polymerase II"/>
    <property type="evidence" value="ECO:0007669"/>
    <property type="project" value="TreeGrafter"/>
</dbReference>
<keyword evidence="4" id="KW-0010">Activator</keyword>
<feature type="region of interest" description="Disordered" evidence="8">
    <location>
        <begin position="1"/>
        <end position="28"/>
    </location>
</feature>
<dbReference type="PROSITE" id="PS50888">
    <property type="entry name" value="BHLH"/>
    <property type="match status" value="1"/>
</dbReference>
<evidence type="ECO:0000313" key="11">
    <source>
        <dbReference type="Proteomes" id="UP000821853"/>
    </source>
</evidence>
<dbReference type="PANTHER" id="PTHR10328:SF3">
    <property type="entry name" value="PROTEIN MAX"/>
    <property type="match status" value="1"/>
</dbReference>
<dbReference type="Gene3D" id="4.10.280.10">
    <property type="entry name" value="Helix-loop-helix DNA-binding domain"/>
    <property type="match status" value="1"/>
</dbReference>
<organism evidence="10 11">
    <name type="scientific">Haemaphysalis longicornis</name>
    <name type="common">Bush tick</name>
    <dbReference type="NCBI Taxonomy" id="44386"/>
    <lineage>
        <taxon>Eukaryota</taxon>
        <taxon>Metazoa</taxon>
        <taxon>Ecdysozoa</taxon>
        <taxon>Arthropoda</taxon>
        <taxon>Chelicerata</taxon>
        <taxon>Arachnida</taxon>
        <taxon>Acari</taxon>
        <taxon>Parasitiformes</taxon>
        <taxon>Ixodida</taxon>
        <taxon>Ixodoidea</taxon>
        <taxon>Ixodidae</taxon>
        <taxon>Haemaphysalinae</taxon>
        <taxon>Haemaphysalis</taxon>
    </lineage>
</organism>
<sequence>MSDEDGYVDVESDAERRAHHNALERRRRDGIKENFNALRNAVPSLQGVRASRAQILHQTAAYIANTRRKNAEYQADLDAVQRESKYIEKQIRLLKKKNKMAGAAGDGYPSTSACETGTEDFSAIEGGSGAEASVYNPGGAEASGYVYKPGGASGKLEIKSEPADA</sequence>
<proteinExistence type="inferred from homology"/>
<dbReference type="SUPFAM" id="SSF47459">
    <property type="entry name" value="HLH, helix-loop-helix DNA-binding domain"/>
    <property type="match status" value="1"/>
</dbReference>
<dbReference type="InterPro" id="IPR011598">
    <property type="entry name" value="bHLH_dom"/>
</dbReference>
<gene>
    <name evidence="10" type="ORF">HPB48_010732</name>
</gene>
<dbReference type="EMBL" id="JABSTR010000005">
    <property type="protein sequence ID" value="KAH9370605.1"/>
    <property type="molecule type" value="Genomic_DNA"/>
</dbReference>
<evidence type="ECO:0000313" key="10">
    <source>
        <dbReference type="EMBL" id="KAH9370605.1"/>
    </source>
</evidence>
<reference evidence="10 11" key="1">
    <citation type="journal article" date="2020" name="Cell">
        <title>Large-Scale Comparative Analyses of Tick Genomes Elucidate Their Genetic Diversity and Vector Capacities.</title>
        <authorList>
            <consortium name="Tick Genome and Microbiome Consortium (TIGMIC)"/>
            <person name="Jia N."/>
            <person name="Wang J."/>
            <person name="Shi W."/>
            <person name="Du L."/>
            <person name="Sun Y."/>
            <person name="Zhan W."/>
            <person name="Jiang J.F."/>
            <person name="Wang Q."/>
            <person name="Zhang B."/>
            <person name="Ji P."/>
            <person name="Bell-Sakyi L."/>
            <person name="Cui X.M."/>
            <person name="Yuan T.T."/>
            <person name="Jiang B.G."/>
            <person name="Yang W.F."/>
            <person name="Lam T.T."/>
            <person name="Chang Q.C."/>
            <person name="Ding S.J."/>
            <person name="Wang X.J."/>
            <person name="Zhu J.G."/>
            <person name="Ruan X.D."/>
            <person name="Zhao L."/>
            <person name="Wei J.T."/>
            <person name="Ye R.Z."/>
            <person name="Que T.C."/>
            <person name="Du C.H."/>
            <person name="Zhou Y.H."/>
            <person name="Cheng J.X."/>
            <person name="Dai P.F."/>
            <person name="Guo W.B."/>
            <person name="Han X.H."/>
            <person name="Huang E.J."/>
            <person name="Li L.F."/>
            <person name="Wei W."/>
            <person name="Gao Y.C."/>
            <person name="Liu J.Z."/>
            <person name="Shao H.Z."/>
            <person name="Wang X."/>
            <person name="Wang C.C."/>
            <person name="Yang T.C."/>
            <person name="Huo Q.B."/>
            <person name="Li W."/>
            <person name="Chen H.Y."/>
            <person name="Chen S.E."/>
            <person name="Zhou L.G."/>
            <person name="Ni X.B."/>
            <person name="Tian J.H."/>
            <person name="Sheng Y."/>
            <person name="Liu T."/>
            <person name="Pan Y.S."/>
            <person name="Xia L.Y."/>
            <person name="Li J."/>
            <person name="Zhao F."/>
            <person name="Cao W.C."/>
        </authorList>
    </citation>
    <scope>NUCLEOTIDE SEQUENCE [LARGE SCALE GENOMIC DNA]</scope>
    <source>
        <strain evidence="10">HaeL-2018</strain>
    </source>
</reference>
<keyword evidence="6" id="KW-0539">Nucleus</keyword>
<evidence type="ECO:0000256" key="7">
    <source>
        <dbReference type="SAM" id="Coils"/>
    </source>
</evidence>
<evidence type="ECO:0000256" key="3">
    <source>
        <dbReference type="ARBA" id="ARBA00023125"/>
    </source>
</evidence>
<dbReference type="GO" id="GO:0090575">
    <property type="term" value="C:RNA polymerase II transcription regulator complex"/>
    <property type="evidence" value="ECO:0007669"/>
    <property type="project" value="TreeGrafter"/>
</dbReference>
<keyword evidence="7" id="KW-0175">Coiled coil</keyword>
<name>A0A9J6G5T3_HAELO</name>
<keyword evidence="2" id="KW-0805">Transcription regulation</keyword>
<dbReference type="SMART" id="SM00353">
    <property type="entry name" value="HLH"/>
    <property type="match status" value="1"/>
</dbReference>
<evidence type="ECO:0000259" key="9">
    <source>
        <dbReference type="PROSITE" id="PS50888"/>
    </source>
</evidence>
<comment type="caution">
    <text evidence="10">The sequence shown here is derived from an EMBL/GenBank/DDBJ whole genome shotgun (WGS) entry which is preliminary data.</text>
</comment>
<dbReference type="InterPro" id="IPR036638">
    <property type="entry name" value="HLH_DNA-bd_sf"/>
</dbReference>
<keyword evidence="11" id="KW-1185">Reference proteome</keyword>
<keyword evidence="3" id="KW-0238">DNA-binding</keyword>
<dbReference type="Pfam" id="PF00010">
    <property type="entry name" value="HLH"/>
    <property type="match status" value="1"/>
</dbReference>
<feature type="compositionally biased region" description="Basic and acidic residues" evidence="8">
    <location>
        <begin position="13"/>
        <end position="28"/>
    </location>
</feature>
<dbReference type="OrthoDB" id="8964853at2759"/>
<feature type="compositionally biased region" description="Acidic residues" evidence="8">
    <location>
        <begin position="1"/>
        <end position="12"/>
    </location>
</feature>
<dbReference type="GO" id="GO:0003677">
    <property type="term" value="F:DNA binding"/>
    <property type="evidence" value="ECO:0007669"/>
    <property type="project" value="UniProtKB-KW"/>
</dbReference>
<comment type="similarity">
    <text evidence="1">Belongs to the MAX family.</text>
</comment>
<evidence type="ECO:0000256" key="4">
    <source>
        <dbReference type="ARBA" id="ARBA00023159"/>
    </source>
</evidence>
<dbReference type="GO" id="GO:0046983">
    <property type="term" value="F:protein dimerization activity"/>
    <property type="evidence" value="ECO:0007669"/>
    <property type="project" value="InterPro"/>
</dbReference>
<protein>
    <recommendedName>
        <fullName evidence="9">BHLH domain-containing protein</fullName>
    </recommendedName>
</protein>
<evidence type="ECO:0000256" key="1">
    <source>
        <dbReference type="ARBA" id="ARBA00007628"/>
    </source>
</evidence>
<evidence type="ECO:0000256" key="6">
    <source>
        <dbReference type="ARBA" id="ARBA00023242"/>
    </source>
</evidence>
<feature type="coiled-coil region" evidence="7">
    <location>
        <begin position="63"/>
        <end position="97"/>
    </location>
</feature>
<dbReference type="Proteomes" id="UP000821853">
    <property type="component" value="Chromosome 3"/>
</dbReference>
<evidence type="ECO:0000256" key="2">
    <source>
        <dbReference type="ARBA" id="ARBA00023015"/>
    </source>
</evidence>
<dbReference type="GO" id="GO:0003700">
    <property type="term" value="F:DNA-binding transcription factor activity"/>
    <property type="evidence" value="ECO:0007669"/>
    <property type="project" value="TreeGrafter"/>
</dbReference>
<accession>A0A9J6G5T3</accession>
<dbReference type="AlphaFoldDB" id="A0A9J6G5T3"/>